<keyword evidence="2" id="KW-1185">Reference proteome</keyword>
<dbReference type="OrthoDB" id="5419802at2759"/>
<dbReference type="AlphaFoldDB" id="A0A1V6SVM4"/>
<dbReference type="SUPFAM" id="SSF81301">
    <property type="entry name" value="Nucleotidyltransferase"/>
    <property type="match status" value="1"/>
</dbReference>
<name>A0A1V6SVM4_9EURO</name>
<sequence length="100" mass="11375">MAFLNPREWRTVVSTLAQKLDFRNIDYTLMDGAAVNFLNLNHPRLTEDIDLVIHVDNRQITADCLTTLLLHSFPADFEGANQYGHAIPAYKLQRPGHIVT</sequence>
<evidence type="ECO:0000313" key="1">
    <source>
        <dbReference type="EMBL" id="OQE18008.1"/>
    </source>
</evidence>
<protein>
    <submittedName>
        <fullName evidence="1">Uncharacterized protein</fullName>
    </submittedName>
</protein>
<dbReference type="InterPro" id="IPR043519">
    <property type="entry name" value="NT_sf"/>
</dbReference>
<comment type="caution">
    <text evidence="1">The sequence shown here is derived from an EMBL/GenBank/DDBJ whole genome shotgun (WGS) entry which is preliminary data.</text>
</comment>
<accession>A0A1V6SVM4</accession>
<evidence type="ECO:0000313" key="2">
    <source>
        <dbReference type="Proteomes" id="UP000191285"/>
    </source>
</evidence>
<dbReference type="EMBL" id="MLKD01000019">
    <property type="protein sequence ID" value="OQE18008.1"/>
    <property type="molecule type" value="Genomic_DNA"/>
</dbReference>
<gene>
    <name evidence="1" type="ORF">PENSTE_c019G06069</name>
</gene>
<dbReference type="Proteomes" id="UP000191285">
    <property type="component" value="Unassembled WGS sequence"/>
</dbReference>
<reference evidence="2" key="1">
    <citation type="journal article" date="2017" name="Nat. Microbiol.">
        <title>Global analysis of biosynthetic gene clusters reveals vast potential of secondary metabolite production in Penicillium species.</title>
        <authorList>
            <person name="Nielsen J.C."/>
            <person name="Grijseels S."/>
            <person name="Prigent S."/>
            <person name="Ji B."/>
            <person name="Dainat J."/>
            <person name="Nielsen K.F."/>
            <person name="Frisvad J.C."/>
            <person name="Workman M."/>
            <person name="Nielsen J."/>
        </authorList>
    </citation>
    <scope>NUCLEOTIDE SEQUENCE [LARGE SCALE GENOMIC DNA]</scope>
    <source>
        <strain evidence="2">IBT 24891</strain>
    </source>
</reference>
<organism evidence="1 2">
    <name type="scientific">Penicillium steckii</name>
    <dbReference type="NCBI Taxonomy" id="303698"/>
    <lineage>
        <taxon>Eukaryota</taxon>
        <taxon>Fungi</taxon>
        <taxon>Dikarya</taxon>
        <taxon>Ascomycota</taxon>
        <taxon>Pezizomycotina</taxon>
        <taxon>Eurotiomycetes</taxon>
        <taxon>Eurotiomycetidae</taxon>
        <taxon>Eurotiales</taxon>
        <taxon>Aspergillaceae</taxon>
        <taxon>Penicillium</taxon>
    </lineage>
</organism>
<proteinExistence type="predicted"/>